<dbReference type="InterPro" id="IPR017850">
    <property type="entry name" value="Alkaline_phosphatase_core_sf"/>
</dbReference>
<accession>R7RSX3</accession>
<evidence type="ECO:0000313" key="2">
    <source>
        <dbReference type="EMBL" id="CDF58355.1"/>
    </source>
</evidence>
<protein>
    <submittedName>
        <fullName evidence="2">Uncharacterized protein</fullName>
    </submittedName>
</protein>
<dbReference type="GO" id="GO:0016787">
    <property type="term" value="F:hydrolase activity"/>
    <property type="evidence" value="ECO:0007669"/>
    <property type="project" value="UniProtKB-ARBA"/>
</dbReference>
<dbReference type="AlphaFoldDB" id="R7RSX3"/>
<dbReference type="SUPFAM" id="SSF53649">
    <property type="entry name" value="Alkaline phosphatase-like"/>
    <property type="match status" value="1"/>
</dbReference>
<feature type="transmembrane region" description="Helical" evidence="1">
    <location>
        <begin position="309"/>
        <end position="332"/>
    </location>
</feature>
<organism evidence="2 3">
    <name type="scientific">Thermobrachium celere DSM 8682</name>
    <dbReference type="NCBI Taxonomy" id="941824"/>
    <lineage>
        <taxon>Bacteria</taxon>
        <taxon>Bacillati</taxon>
        <taxon>Bacillota</taxon>
        <taxon>Clostridia</taxon>
        <taxon>Eubacteriales</taxon>
        <taxon>Clostridiaceae</taxon>
        <taxon>Thermobrachium</taxon>
    </lineage>
</organism>
<proteinExistence type="predicted"/>
<name>R7RSX3_9CLOT</name>
<dbReference type="InterPro" id="IPR002591">
    <property type="entry name" value="Phosphodiest/P_Trfase"/>
</dbReference>
<dbReference type="RefSeq" id="WP_018662356.1">
    <property type="nucleotide sequence ID" value="NZ_HF952018.1"/>
</dbReference>
<keyword evidence="3" id="KW-1185">Reference proteome</keyword>
<reference evidence="2" key="1">
    <citation type="submission" date="2013-03" db="EMBL/GenBank/DDBJ databases">
        <title>Draft genome sequence of the hydrogen-ethanol-producing anaerobic alkalithermophilic Caloramator celere.</title>
        <authorList>
            <person name="Ciranna A."/>
            <person name="Larjo A."/>
            <person name="Kivisto A."/>
            <person name="Santala V."/>
            <person name="Roos C."/>
            <person name="Karp M."/>
        </authorList>
    </citation>
    <scope>NUCLEOTIDE SEQUENCE [LARGE SCALE GENOMIC DNA]</scope>
    <source>
        <strain evidence="2">DSM 8682</strain>
    </source>
</reference>
<dbReference type="Gene3D" id="3.40.720.10">
    <property type="entry name" value="Alkaline Phosphatase, subunit A"/>
    <property type="match status" value="2"/>
</dbReference>
<dbReference type="PANTHER" id="PTHR10151:SF120">
    <property type="entry name" value="BIS(5'-ADENOSYL)-TRIPHOSPHATASE"/>
    <property type="match status" value="1"/>
</dbReference>
<dbReference type="Pfam" id="PF01663">
    <property type="entry name" value="Phosphodiest"/>
    <property type="match status" value="1"/>
</dbReference>
<gene>
    <name evidence="2" type="ORF">TCEL_00401</name>
</gene>
<evidence type="ECO:0000313" key="3">
    <source>
        <dbReference type="Proteomes" id="UP000014923"/>
    </source>
</evidence>
<keyword evidence="1" id="KW-0472">Membrane</keyword>
<dbReference type="Proteomes" id="UP000014923">
    <property type="component" value="Unassembled WGS sequence"/>
</dbReference>
<dbReference type="eggNOG" id="COG1524">
    <property type="taxonomic scope" value="Bacteria"/>
</dbReference>
<keyword evidence="1" id="KW-1133">Transmembrane helix</keyword>
<sequence>MSNIQFAFLLYILILNSTITLFKHTFYDITTKNRLTNNKVCLIIVDGLRLDAINNMPYIQNLIKTNEAKFSISIADNPTISRSGYMRILTGCPTDISGISSNSQHLPSPILGVPQLAVQYNIKTALCGYYWIYELFPFAFYFKRIYFIRDGTTFKNAYSIIDEYEPDFLIVHPMSVDNIGHSYGGSSIFYFKEACNIDNSLKTLCNKLQKHNYNIIITSDHGHQNYGGHTNYEPNTFLTPFILISNNLNINPPLYIKQIDIAPTLCDLLGIPKTLYMTGNSLINNKDIVYLRRLHIYDFNRPFDYNLNLSILITNIILLIHLIVYYYIICLIKKLIK</sequence>
<dbReference type="PANTHER" id="PTHR10151">
    <property type="entry name" value="ECTONUCLEOTIDE PYROPHOSPHATASE/PHOSPHODIESTERASE"/>
    <property type="match status" value="1"/>
</dbReference>
<evidence type="ECO:0000256" key="1">
    <source>
        <dbReference type="SAM" id="Phobius"/>
    </source>
</evidence>
<keyword evidence="1" id="KW-0812">Transmembrane</keyword>
<dbReference type="HOGENOM" id="CLU_823693_0_0_9"/>
<comment type="caution">
    <text evidence="2">The sequence shown here is derived from an EMBL/GenBank/DDBJ whole genome shotgun (WGS) entry which is preliminary data.</text>
</comment>
<dbReference type="EMBL" id="CAVN010000097">
    <property type="protein sequence ID" value="CDF58355.1"/>
    <property type="molecule type" value="Genomic_DNA"/>
</dbReference>
<dbReference type="OrthoDB" id="8580666at2"/>